<organism evidence="1 2">
    <name type="scientific">Tulasnella calospora MUT 4182</name>
    <dbReference type="NCBI Taxonomy" id="1051891"/>
    <lineage>
        <taxon>Eukaryota</taxon>
        <taxon>Fungi</taxon>
        <taxon>Dikarya</taxon>
        <taxon>Basidiomycota</taxon>
        <taxon>Agaricomycotina</taxon>
        <taxon>Agaricomycetes</taxon>
        <taxon>Cantharellales</taxon>
        <taxon>Tulasnellaceae</taxon>
        <taxon>Tulasnella</taxon>
    </lineage>
</organism>
<dbReference type="Proteomes" id="UP000054248">
    <property type="component" value="Unassembled WGS sequence"/>
</dbReference>
<dbReference type="OrthoDB" id="3199771at2759"/>
<sequence>MPLPSGERLDGKELLSWLRAATSNGGTFLVIADVCDAAGFIRMPFIYDGNDGLLSWSKSSENQVQGNSGQVIALLSTDHNQSAVTIDSGTKAPYPGYHGLFTFALFNYIRKQPLQVDITNLLLHLRKHSNYHPSQPRPQISATIEGLRQLPLGRLSM</sequence>
<dbReference type="AlphaFoldDB" id="A0A0C3Q7L2"/>
<dbReference type="EMBL" id="KN823038">
    <property type="protein sequence ID" value="KIO25615.1"/>
    <property type="molecule type" value="Genomic_DNA"/>
</dbReference>
<gene>
    <name evidence="1" type="ORF">M407DRAFT_24993</name>
</gene>
<name>A0A0C3Q7L2_9AGAM</name>
<dbReference type="HOGENOM" id="CLU_1696793_0_0_1"/>
<accession>A0A0C3Q7L2</accession>
<evidence type="ECO:0000313" key="1">
    <source>
        <dbReference type="EMBL" id="KIO25615.1"/>
    </source>
</evidence>
<keyword evidence="2" id="KW-1185">Reference proteome</keyword>
<dbReference type="Gene3D" id="3.40.50.1460">
    <property type="match status" value="1"/>
</dbReference>
<proteinExistence type="predicted"/>
<reference evidence="1 2" key="1">
    <citation type="submission" date="2014-04" db="EMBL/GenBank/DDBJ databases">
        <authorList>
            <consortium name="DOE Joint Genome Institute"/>
            <person name="Kuo A."/>
            <person name="Girlanda M."/>
            <person name="Perotto S."/>
            <person name="Kohler A."/>
            <person name="Nagy L.G."/>
            <person name="Floudas D."/>
            <person name="Copeland A."/>
            <person name="Barry K.W."/>
            <person name="Cichocki N."/>
            <person name="Veneault-Fourrey C."/>
            <person name="LaButti K."/>
            <person name="Lindquist E.A."/>
            <person name="Lipzen A."/>
            <person name="Lundell T."/>
            <person name="Morin E."/>
            <person name="Murat C."/>
            <person name="Sun H."/>
            <person name="Tunlid A."/>
            <person name="Henrissat B."/>
            <person name="Grigoriev I.V."/>
            <person name="Hibbett D.S."/>
            <person name="Martin F."/>
            <person name="Nordberg H.P."/>
            <person name="Cantor M.N."/>
            <person name="Hua S.X."/>
        </authorList>
    </citation>
    <scope>NUCLEOTIDE SEQUENCE [LARGE SCALE GENOMIC DNA]</scope>
    <source>
        <strain evidence="1 2">MUT 4182</strain>
    </source>
</reference>
<protein>
    <submittedName>
        <fullName evidence="1">Uncharacterized protein</fullName>
    </submittedName>
</protein>
<reference evidence="2" key="2">
    <citation type="submission" date="2015-01" db="EMBL/GenBank/DDBJ databases">
        <title>Evolutionary Origins and Diversification of the Mycorrhizal Mutualists.</title>
        <authorList>
            <consortium name="DOE Joint Genome Institute"/>
            <consortium name="Mycorrhizal Genomics Consortium"/>
            <person name="Kohler A."/>
            <person name="Kuo A."/>
            <person name="Nagy L.G."/>
            <person name="Floudas D."/>
            <person name="Copeland A."/>
            <person name="Barry K.W."/>
            <person name="Cichocki N."/>
            <person name="Veneault-Fourrey C."/>
            <person name="LaButti K."/>
            <person name="Lindquist E.A."/>
            <person name="Lipzen A."/>
            <person name="Lundell T."/>
            <person name="Morin E."/>
            <person name="Murat C."/>
            <person name="Riley R."/>
            <person name="Ohm R."/>
            <person name="Sun H."/>
            <person name="Tunlid A."/>
            <person name="Henrissat B."/>
            <person name="Grigoriev I.V."/>
            <person name="Hibbett D.S."/>
            <person name="Martin F."/>
        </authorList>
    </citation>
    <scope>NUCLEOTIDE SEQUENCE [LARGE SCALE GENOMIC DNA]</scope>
    <source>
        <strain evidence="2">MUT 4182</strain>
    </source>
</reference>
<evidence type="ECO:0000313" key="2">
    <source>
        <dbReference type="Proteomes" id="UP000054248"/>
    </source>
</evidence>